<name>A0A0L6CZE2_9RHOB</name>
<reference evidence="2" key="1">
    <citation type="submission" date="2015-07" db="EMBL/GenBank/DDBJ databases">
        <title>Draft Genome Sequence of Roseovarius tolerans EL-164, a producer of N-Acylated Alanine Methyl Esters (NAMEs).</title>
        <authorList>
            <person name="Voget S."/>
            <person name="Bruns H."/>
            <person name="Wagner-Doebler I."/>
            <person name="Schulz S."/>
            <person name="Daniel R."/>
        </authorList>
    </citation>
    <scope>NUCLEOTIDE SEQUENCE [LARGE SCALE GENOMIC DNA]</scope>
    <source>
        <strain evidence="2">EL-164</strain>
    </source>
</reference>
<dbReference type="RefSeq" id="WP_160316347.1">
    <property type="nucleotide sequence ID" value="NZ_CP118494.1"/>
</dbReference>
<evidence type="ECO:0000313" key="1">
    <source>
        <dbReference type="EMBL" id="KNX43071.1"/>
    </source>
</evidence>
<proteinExistence type="predicted"/>
<gene>
    <name evidence="1" type="ORF">ROTO_04760</name>
</gene>
<dbReference type="PATRIC" id="fig|74031.6.peg.487"/>
<sequence>MAYPVEKPATPVPALPDWVEAYYTPEAPANQPEAPTLSVLEQMYAYYDG</sequence>
<dbReference type="Proteomes" id="UP000037046">
    <property type="component" value="Unassembled WGS sequence"/>
</dbReference>
<evidence type="ECO:0000313" key="2">
    <source>
        <dbReference type="Proteomes" id="UP000037046"/>
    </source>
</evidence>
<dbReference type="EMBL" id="LGVV01000003">
    <property type="protein sequence ID" value="KNX43071.1"/>
    <property type="molecule type" value="Genomic_DNA"/>
</dbReference>
<accession>A0A0L6CZE2</accession>
<comment type="caution">
    <text evidence="1">The sequence shown here is derived from an EMBL/GenBank/DDBJ whole genome shotgun (WGS) entry which is preliminary data.</text>
</comment>
<dbReference type="OrthoDB" id="7745916at2"/>
<organism evidence="1 2">
    <name type="scientific">Roseovarius tolerans</name>
    <dbReference type="NCBI Taxonomy" id="74031"/>
    <lineage>
        <taxon>Bacteria</taxon>
        <taxon>Pseudomonadati</taxon>
        <taxon>Pseudomonadota</taxon>
        <taxon>Alphaproteobacteria</taxon>
        <taxon>Rhodobacterales</taxon>
        <taxon>Roseobacteraceae</taxon>
        <taxon>Roseovarius</taxon>
    </lineage>
</organism>
<dbReference type="STRING" id="74031.SAMN04488077_103241"/>
<dbReference type="AlphaFoldDB" id="A0A0L6CZE2"/>
<protein>
    <submittedName>
        <fullName evidence="1">Uncharacterized protein</fullName>
    </submittedName>
</protein>
<keyword evidence="2" id="KW-1185">Reference proteome</keyword>